<dbReference type="Proteomes" id="UP000183868">
    <property type="component" value="Chromosome"/>
</dbReference>
<protein>
    <submittedName>
        <fullName evidence="2">Uncharacterized protein</fullName>
    </submittedName>
</protein>
<dbReference type="Proteomes" id="UP000004671">
    <property type="component" value="Chromosome"/>
</dbReference>
<gene>
    <name evidence="1" type="ORF">Cabys_946</name>
    <name evidence="2" type="ORF">Calab_2169</name>
</gene>
<dbReference type="HOGENOM" id="CLU_996305_0_0_0"/>
<dbReference type="EMBL" id="CM001402">
    <property type="protein sequence ID" value="EHO41779.1"/>
    <property type="molecule type" value="Genomic_DNA"/>
</dbReference>
<dbReference type="AlphaFoldDB" id="H1XW07"/>
<proteinExistence type="predicted"/>
<dbReference type="PaxDb" id="880073-Calab_2169"/>
<evidence type="ECO:0000313" key="1">
    <source>
        <dbReference type="EMBL" id="APF17697.1"/>
    </source>
</evidence>
<dbReference type="RefSeq" id="WP_006928955.1">
    <property type="nucleotide sequence ID" value="NZ_CM001402.1"/>
</dbReference>
<organism evidence="2 3">
    <name type="scientific">Caldithrix abyssi DSM 13497</name>
    <dbReference type="NCBI Taxonomy" id="880073"/>
    <lineage>
        <taxon>Bacteria</taxon>
        <taxon>Pseudomonadati</taxon>
        <taxon>Calditrichota</taxon>
        <taxon>Calditrichia</taxon>
        <taxon>Calditrichales</taxon>
        <taxon>Calditrichaceae</taxon>
        <taxon>Caldithrix</taxon>
    </lineage>
</organism>
<keyword evidence="3" id="KW-1185">Reference proteome</keyword>
<dbReference type="InParanoid" id="H1XW07"/>
<evidence type="ECO:0000313" key="2">
    <source>
        <dbReference type="EMBL" id="EHO41779.1"/>
    </source>
</evidence>
<reference evidence="1 4" key="2">
    <citation type="submission" date="2016-11" db="EMBL/GenBank/DDBJ databases">
        <title>Genomic analysis of Caldithrix abyssi and proposal of a novel bacterial phylum Caldithrichaeota.</title>
        <authorList>
            <person name="Kublanov I."/>
            <person name="Sigalova O."/>
            <person name="Gavrilov S."/>
            <person name="Lebedinsky A."/>
            <person name="Ivanova N."/>
            <person name="Daum C."/>
            <person name="Reddy T."/>
            <person name="Klenk H.P."/>
            <person name="Goker M."/>
            <person name="Reva O."/>
            <person name="Miroshnichenko M."/>
            <person name="Kyprides N."/>
            <person name="Woyke T."/>
            <person name="Gelfand M."/>
        </authorList>
    </citation>
    <scope>NUCLEOTIDE SEQUENCE [LARGE SCALE GENOMIC DNA]</scope>
    <source>
        <strain evidence="1 4">LF13</strain>
    </source>
</reference>
<reference evidence="2 3" key="1">
    <citation type="submission" date="2011-09" db="EMBL/GenBank/DDBJ databases">
        <title>The permanent draft genome of Caldithrix abyssi DSM 13497.</title>
        <authorList>
            <consortium name="US DOE Joint Genome Institute (JGI-PGF)"/>
            <person name="Lucas S."/>
            <person name="Han J."/>
            <person name="Lapidus A."/>
            <person name="Bruce D."/>
            <person name="Goodwin L."/>
            <person name="Pitluck S."/>
            <person name="Peters L."/>
            <person name="Kyrpides N."/>
            <person name="Mavromatis K."/>
            <person name="Ivanova N."/>
            <person name="Mikhailova N."/>
            <person name="Chertkov O."/>
            <person name="Detter J.C."/>
            <person name="Tapia R."/>
            <person name="Han C."/>
            <person name="Land M."/>
            <person name="Hauser L."/>
            <person name="Markowitz V."/>
            <person name="Cheng J.-F."/>
            <person name="Hugenholtz P."/>
            <person name="Woyke T."/>
            <person name="Wu D."/>
            <person name="Spring S."/>
            <person name="Brambilla E."/>
            <person name="Klenk H.-P."/>
            <person name="Eisen J.A."/>
        </authorList>
    </citation>
    <scope>NUCLEOTIDE SEQUENCE [LARGE SCALE GENOMIC DNA]</scope>
    <source>
        <strain evidence="2 3">DSM 13497</strain>
    </source>
</reference>
<dbReference type="EMBL" id="CP018099">
    <property type="protein sequence ID" value="APF17697.1"/>
    <property type="molecule type" value="Genomic_DNA"/>
</dbReference>
<sequence>MLAKIVESYKSFLSVKYESHYKLFCNRLGDKPEGARAEAVTFSWLRSQFEEVTIAEDVVTGGADFLCVSGNDKIIVEVTCAESEAVSTQSYLPNRVPENGSGGSFRMITHKLRTKASEKASQLSDYRMPRVLAITCEHVAADVLLGPLGAEMLLTSDPKIRVPIATGKSIDERIYMTTDLKDSVFFRFNKGTVEPCRQSISAIFLISILADKLLVVGILHPQPRHVLTISMLPLVPFLRIKKWPPENHRIETEWVIHSPKPAAFYHQEITFNEKELRSI</sequence>
<evidence type="ECO:0000313" key="3">
    <source>
        <dbReference type="Proteomes" id="UP000004671"/>
    </source>
</evidence>
<name>H1XW07_CALAY</name>
<accession>H1XW07</accession>
<dbReference type="KEGG" id="caby:Cabys_946"/>
<dbReference type="STRING" id="880073.Cabys_946"/>
<evidence type="ECO:0000313" key="4">
    <source>
        <dbReference type="Proteomes" id="UP000183868"/>
    </source>
</evidence>